<proteinExistence type="predicted"/>
<dbReference type="EMBL" id="GBRH01200714">
    <property type="protein sequence ID" value="JAD97181.1"/>
    <property type="molecule type" value="Transcribed_RNA"/>
</dbReference>
<reference evidence="1" key="1">
    <citation type="submission" date="2014-09" db="EMBL/GenBank/DDBJ databases">
        <authorList>
            <person name="Magalhaes I.L.F."/>
            <person name="Oliveira U."/>
            <person name="Santos F.R."/>
            <person name="Vidigal T.H.D.A."/>
            <person name="Brescovit A.D."/>
            <person name="Santos A.J."/>
        </authorList>
    </citation>
    <scope>NUCLEOTIDE SEQUENCE</scope>
    <source>
        <tissue evidence="1">Shoot tissue taken approximately 20 cm above the soil surface</tissue>
    </source>
</reference>
<evidence type="ECO:0000313" key="1">
    <source>
        <dbReference type="EMBL" id="JAD97181.1"/>
    </source>
</evidence>
<protein>
    <submittedName>
        <fullName evidence="1">Gpm584</fullName>
    </submittedName>
</protein>
<name>A0A0A9EAW3_ARUDO</name>
<accession>A0A0A9EAW3</accession>
<dbReference type="AlphaFoldDB" id="A0A0A9EAW3"/>
<sequence length="46" mass="4907">MAAALGAAALGRWRRRECGVAAAAAIVEMRGFWAGWCGMGRGRRDL</sequence>
<reference evidence="1" key="2">
    <citation type="journal article" date="2015" name="Data Brief">
        <title>Shoot transcriptome of the giant reed, Arundo donax.</title>
        <authorList>
            <person name="Barrero R.A."/>
            <person name="Guerrero F.D."/>
            <person name="Moolhuijzen P."/>
            <person name="Goolsby J.A."/>
            <person name="Tidwell J."/>
            <person name="Bellgard S.E."/>
            <person name="Bellgard M.I."/>
        </authorList>
    </citation>
    <scope>NUCLEOTIDE SEQUENCE</scope>
    <source>
        <tissue evidence="1">Shoot tissue taken approximately 20 cm above the soil surface</tissue>
    </source>
</reference>
<organism evidence="1">
    <name type="scientific">Arundo donax</name>
    <name type="common">Giant reed</name>
    <name type="synonym">Donax arundinaceus</name>
    <dbReference type="NCBI Taxonomy" id="35708"/>
    <lineage>
        <taxon>Eukaryota</taxon>
        <taxon>Viridiplantae</taxon>
        <taxon>Streptophyta</taxon>
        <taxon>Embryophyta</taxon>
        <taxon>Tracheophyta</taxon>
        <taxon>Spermatophyta</taxon>
        <taxon>Magnoliopsida</taxon>
        <taxon>Liliopsida</taxon>
        <taxon>Poales</taxon>
        <taxon>Poaceae</taxon>
        <taxon>PACMAD clade</taxon>
        <taxon>Arundinoideae</taxon>
        <taxon>Arundineae</taxon>
        <taxon>Arundo</taxon>
    </lineage>
</organism>